<keyword evidence="6" id="KW-1133">Transmembrane helix</keyword>
<accession>A0A382RTG4</accession>
<organism evidence="8">
    <name type="scientific">marine metagenome</name>
    <dbReference type="NCBI Taxonomy" id="408172"/>
    <lineage>
        <taxon>unclassified sequences</taxon>
        <taxon>metagenomes</taxon>
        <taxon>ecological metagenomes</taxon>
    </lineage>
</organism>
<dbReference type="PANTHER" id="PTHR30442">
    <property type="entry name" value="IRON III DICITRATE TRANSPORT PROTEIN FECA"/>
    <property type="match status" value="1"/>
</dbReference>
<sequence length="221" mass="23208">MNHQQPDAKTKINYAIIGLLTVLFFIPVLAAYDLESIESVTIIGSKEDARNIAGSGAVISNDDLQKTMDTDIHKILSAVPGVFFRTEDGYGLRPNISIRGTTIDRSSKVTIMEDGVLVAPAPYTSASAYYFPTTGRINSVEVLKGPAAITQGPSTIGGAINLVSTPIPADEFGGEVVQELGDNGMMRTHAVVGGDNGTIGAMVEVHEHSTDGFDSIANVGG</sequence>
<name>A0A382RTG4_9ZZZZ</name>
<dbReference type="InterPro" id="IPR012910">
    <property type="entry name" value="Plug_dom"/>
</dbReference>
<dbReference type="PROSITE" id="PS52016">
    <property type="entry name" value="TONB_DEPENDENT_REC_3"/>
    <property type="match status" value="1"/>
</dbReference>
<keyword evidence="5" id="KW-0998">Cell outer membrane</keyword>
<dbReference type="AlphaFoldDB" id="A0A382RTG4"/>
<evidence type="ECO:0000256" key="2">
    <source>
        <dbReference type="ARBA" id="ARBA00022448"/>
    </source>
</evidence>
<feature type="domain" description="TonB-dependent receptor plug" evidence="7">
    <location>
        <begin position="49"/>
        <end position="159"/>
    </location>
</feature>
<evidence type="ECO:0000256" key="3">
    <source>
        <dbReference type="ARBA" id="ARBA00022692"/>
    </source>
</evidence>
<evidence type="ECO:0000256" key="1">
    <source>
        <dbReference type="ARBA" id="ARBA00004571"/>
    </source>
</evidence>
<evidence type="ECO:0000256" key="6">
    <source>
        <dbReference type="SAM" id="Phobius"/>
    </source>
</evidence>
<dbReference type="Pfam" id="PF07715">
    <property type="entry name" value="Plug"/>
    <property type="match status" value="1"/>
</dbReference>
<feature type="non-terminal residue" evidence="8">
    <location>
        <position position="221"/>
    </location>
</feature>
<dbReference type="Gene3D" id="2.40.170.20">
    <property type="entry name" value="TonB-dependent receptor, beta-barrel domain"/>
    <property type="match status" value="1"/>
</dbReference>
<keyword evidence="4 6" id="KW-0472">Membrane</keyword>
<dbReference type="InterPro" id="IPR039426">
    <property type="entry name" value="TonB-dep_rcpt-like"/>
</dbReference>
<dbReference type="SUPFAM" id="SSF56935">
    <property type="entry name" value="Porins"/>
    <property type="match status" value="1"/>
</dbReference>
<dbReference type="PANTHER" id="PTHR30442:SF0">
    <property type="entry name" value="FE(3+) DICITRATE TRANSPORT PROTEIN FECA"/>
    <property type="match status" value="1"/>
</dbReference>
<evidence type="ECO:0000313" key="8">
    <source>
        <dbReference type="EMBL" id="SVD00238.1"/>
    </source>
</evidence>
<keyword evidence="2" id="KW-0813">Transport</keyword>
<dbReference type="EMBL" id="UINC01123634">
    <property type="protein sequence ID" value="SVD00238.1"/>
    <property type="molecule type" value="Genomic_DNA"/>
</dbReference>
<dbReference type="GO" id="GO:0009279">
    <property type="term" value="C:cell outer membrane"/>
    <property type="evidence" value="ECO:0007669"/>
    <property type="project" value="UniProtKB-SubCell"/>
</dbReference>
<dbReference type="InterPro" id="IPR036942">
    <property type="entry name" value="Beta-barrel_TonB_sf"/>
</dbReference>
<feature type="transmembrane region" description="Helical" evidence="6">
    <location>
        <begin position="12"/>
        <end position="32"/>
    </location>
</feature>
<reference evidence="8" key="1">
    <citation type="submission" date="2018-05" db="EMBL/GenBank/DDBJ databases">
        <authorList>
            <person name="Lanie J.A."/>
            <person name="Ng W.-L."/>
            <person name="Kazmierczak K.M."/>
            <person name="Andrzejewski T.M."/>
            <person name="Davidsen T.M."/>
            <person name="Wayne K.J."/>
            <person name="Tettelin H."/>
            <person name="Glass J.I."/>
            <person name="Rusch D."/>
            <person name="Podicherti R."/>
            <person name="Tsui H.-C.T."/>
            <person name="Winkler M.E."/>
        </authorList>
    </citation>
    <scope>NUCLEOTIDE SEQUENCE</scope>
</reference>
<evidence type="ECO:0000256" key="4">
    <source>
        <dbReference type="ARBA" id="ARBA00023136"/>
    </source>
</evidence>
<gene>
    <name evidence="8" type="ORF">METZ01_LOCUS353092</name>
</gene>
<keyword evidence="3 6" id="KW-0812">Transmembrane</keyword>
<dbReference type="GO" id="GO:0033214">
    <property type="term" value="P:siderophore-iron import into cell"/>
    <property type="evidence" value="ECO:0007669"/>
    <property type="project" value="TreeGrafter"/>
</dbReference>
<proteinExistence type="predicted"/>
<protein>
    <recommendedName>
        <fullName evidence="7">TonB-dependent receptor plug domain-containing protein</fullName>
    </recommendedName>
</protein>
<comment type="subcellular location">
    <subcellularLocation>
        <location evidence="1">Cell outer membrane</location>
        <topology evidence="1">Multi-pass membrane protein</topology>
    </subcellularLocation>
</comment>
<evidence type="ECO:0000259" key="7">
    <source>
        <dbReference type="Pfam" id="PF07715"/>
    </source>
</evidence>
<evidence type="ECO:0000256" key="5">
    <source>
        <dbReference type="ARBA" id="ARBA00023237"/>
    </source>
</evidence>